<keyword evidence="3" id="KW-1185">Reference proteome</keyword>
<protein>
    <submittedName>
        <fullName evidence="2">Uncharacterized protein</fullName>
    </submittedName>
</protein>
<dbReference type="AlphaFoldDB" id="A0AA36GL02"/>
<keyword evidence="1" id="KW-0732">Signal</keyword>
<accession>A0AA36GL02</accession>
<gene>
    <name evidence="2" type="ORF">CYNAS_LOCUS6000</name>
</gene>
<comment type="caution">
    <text evidence="2">The sequence shown here is derived from an EMBL/GenBank/DDBJ whole genome shotgun (WGS) entry which is preliminary data.</text>
</comment>
<evidence type="ECO:0000313" key="2">
    <source>
        <dbReference type="EMBL" id="CAJ0594017.1"/>
    </source>
</evidence>
<feature type="signal peptide" evidence="1">
    <location>
        <begin position="1"/>
        <end position="20"/>
    </location>
</feature>
<organism evidence="2 3">
    <name type="scientific">Cylicocyclus nassatus</name>
    <name type="common">Nematode worm</name>
    <dbReference type="NCBI Taxonomy" id="53992"/>
    <lineage>
        <taxon>Eukaryota</taxon>
        <taxon>Metazoa</taxon>
        <taxon>Ecdysozoa</taxon>
        <taxon>Nematoda</taxon>
        <taxon>Chromadorea</taxon>
        <taxon>Rhabditida</taxon>
        <taxon>Rhabditina</taxon>
        <taxon>Rhabditomorpha</taxon>
        <taxon>Strongyloidea</taxon>
        <taxon>Strongylidae</taxon>
        <taxon>Cylicocyclus</taxon>
    </lineage>
</organism>
<dbReference type="Proteomes" id="UP001176961">
    <property type="component" value="Unassembled WGS sequence"/>
</dbReference>
<evidence type="ECO:0000313" key="3">
    <source>
        <dbReference type="Proteomes" id="UP001176961"/>
    </source>
</evidence>
<reference evidence="2" key="1">
    <citation type="submission" date="2023-07" db="EMBL/GenBank/DDBJ databases">
        <authorList>
            <consortium name="CYATHOMIX"/>
        </authorList>
    </citation>
    <scope>NUCLEOTIDE SEQUENCE</scope>
    <source>
        <strain evidence="2">N/A</strain>
    </source>
</reference>
<name>A0AA36GL02_CYLNA</name>
<dbReference type="EMBL" id="CATQJL010000112">
    <property type="protein sequence ID" value="CAJ0594017.1"/>
    <property type="molecule type" value="Genomic_DNA"/>
</dbReference>
<proteinExistence type="predicted"/>
<evidence type="ECO:0000256" key="1">
    <source>
        <dbReference type="SAM" id="SignalP"/>
    </source>
</evidence>
<feature type="chain" id="PRO_5041415736" evidence="1">
    <location>
        <begin position="21"/>
        <end position="66"/>
    </location>
</feature>
<sequence>MKMKWLVPVLLLVQANYLSSCIFDKVEEVSGRIERTFNSDLNGEDCPSRTTFFHSAKCGVPVANVS</sequence>